<dbReference type="SUPFAM" id="SSF48452">
    <property type="entry name" value="TPR-like"/>
    <property type="match status" value="1"/>
</dbReference>
<evidence type="ECO:0000256" key="2">
    <source>
        <dbReference type="ARBA" id="ARBA00006275"/>
    </source>
</evidence>
<feature type="domain" description="SusD-like N-terminal" evidence="7">
    <location>
        <begin position="30"/>
        <end position="213"/>
    </location>
</feature>
<dbReference type="Pfam" id="PF14322">
    <property type="entry name" value="SusD-like_3"/>
    <property type="match status" value="1"/>
</dbReference>
<evidence type="ECO:0000259" key="6">
    <source>
        <dbReference type="Pfam" id="PF07980"/>
    </source>
</evidence>
<dbReference type="Gene3D" id="1.25.40.390">
    <property type="match status" value="1"/>
</dbReference>
<evidence type="ECO:0000256" key="5">
    <source>
        <dbReference type="ARBA" id="ARBA00023237"/>
    </source>
</evidence>
<dbReference type="InterPro" id="IPR033985">
    <property type="entry name" value="SusD-like_N"/>
</dbReference>
<evidence type="ECO:0000256" key="1">
    <source>
        <dbReference type="ARBA" id="ARBA00004442"/>
    </source>
</evidence>
<evidence type="ECO:0000313" key="8">
    <source>
        <dbReference type="EMBL" id="RAS45765.1"/>
    </source>
</evidence>
<dbReference type="EMBL" id="QLTQ01000009">
    <property type="protein sequence ID" value="RAS45765.1"/>
    <property type="molecule type" value="Genomic_DNA"/>
</dbReference>
<comment type="similarity">
    <text evidence="2">Belongs to the SusD family.</text>
</comment>
<gene>
    <name evidence="8" type="ORF">BC673_10967</name>
</gene>
<dbReference type="InterPro" id="IPR011990">
    <property type="entry name" value="TPR-like_helical_dom_sf"/>
</dbReference>
<keyword evidence="5" id="KW-0998">Cell outer membrane</keyword>
<proteinExistence type="inferred from homology"/>
<dbReference type="RefSeq" id="WP_006044166.1">
    <property type="nucleotide sequence ID" value="NZ_JAPWAT010000009.1"/>
</dbReference>
<evidence type="ECO:0000256" key="4">
    <source>
        <dbReference type="ARBA" id="ARBA00023136"/>
    </source>
</evidence>
<organism evidence="8 9">
    <name type="scientific">Prevotella pallens</name>
    <dbReference type="NCBI Taxonomy" id="60133"/>
    <lineage>
        <taxon>Bacteria</taxon>
        <taxon>Pseudomonadati</taxon>
        <taxon>Bacteroidota</taxon>
        <taxon>Bacteroidia</taxon>
        <taxon>Bacteroidales</taxon>
        <taxon>Prevotellaceae</taxon>
        <taxon>Prevotella</taxon>
    </lineage>
</organism>
<dbReference type="Proteomes" id="UP000249852">
    <property type="component" value="Unassembled WGS sequence"/>
</dbReference>
<evidence type="ECO:0000259" key="7">
    <source>
        <dbReference type="Pfam" id="PF14322"/>
    </source>
</evidence>
<reference evidence="8 9" key="1">
    <citation type="submission" date="2018-06" db="EMBL/GenBank/DDBJ databases">
        <title>Genomic Encyclopedia of Archaeal and Bacterial Type Strains, Phase II (KMG-II): from individual species to whole genera.</title>
        <authorList>
            <person name="Goeker M."/>
        </authorList>
    </citation>
    <scope>NUCLEOTIDE SEQUENCE [LARGE SCALE GENOMIC DNA]</scope>
    <source>
        <strain evidence="8 9">DSM 18710</strain>
    </source>
</reference>
<dbReference type="InterPro" id="IPR012944">
    <property type="entry name" value="SusD_RagB_dom"/>
</dbReference>
<evidence type="ECO:0000313" key="9">
    <source>
        <dbReference type="Proteomes" id="UP000249852"/>
    </source>
</evidence>
<keyword evidence="4" id="KW-0472">Membrane</keyword>
<accession>A0ABX9DRD1</accession>
<sequence>MKKYNKFLLIAGFGALSLTSCNLDLEPNNYIKGETTENLLTTKNVDYYLNGINASYRASFYGDLIYPAEVMCDGFNATNIYGNNYGAIHRSDADFTASNQNTIETWGQHYGSLKNFNIFINQIERFLQDYSSDANAVAKGKLYDGYAHFYRANAYLELVRHFAKAYDPATAATDEAVPLVLENDIEAKPARATVKAVYDQIKADLDIAAAEIATKRVDPMLGVTTANFKMTPTVSGVDALYARYYLDIQDYAKAAEYSKKVIDNPEFALASTQDAFEAEYTYDKGTEAIMQLAGNIQENGASTNYMFTRTEFNQGFVLSWNPKGYYYQPYYLPSQKLISLYTAGDLRFQNWFNERAILYIGGATVGNAYLFTRYMGNPELTTSVPNSRHLVKPFLLPEMYLINAEANAKAGKTTDAVTILNQLQNARGAQTTGASIDEIGDEWFREMVGEGQRFLFLKRNHMGFNGRPAQPKAADKLVVTGENFTDKVLPADSKFFAWPIPAREIKVNSNLTQNPGY</sequence>
<feature type="domain" description="RagB/SusD" evidence="6">
    <location>
        <begin position="398"/>
        <end position="517"/>
    </location>
</feature>
<protein>
    <submittedName>
        <fullName evidence="8">SusD-like starch-binding protein associating with outer membrane</fullName>
    </submittedName>
</protein>
<name>A0ABX9DRD1_9BACT</name>
<keyword evidence="9" id="KW-1185">Reference proteome</keyword>
<comment type="caution">
    <text evidence="8">The sequence shown here is derived from an EMBL/GenBank/DDBJ whole genome shotgun (WGS) entry which is preliminary data.</text>
</comment>
<evidence type="ECO:0000256" key="3">
    <source>
        <dbReference type="ARBA" id="ARBA00022729"/>
    </source>
</evidence>
<dbReference type="PROSITE" id="PS51257">
    <property type="entry name" value="PROKAR_LIPOPROTEIN"/>
    <property type="match status" value="1"/>
</dbReference>
<comment type="subcellular location">
    <subcellularLocation>
        <location evidence="1">Cell outer membrane</location>
    </subcellularLocation>
</comment>
<dbReference type="Pfam" id="PF07980">
    <property type="entry name" value="SusD_RagB"/>
    <property type="match status" value="1"/>
</dbReference>
<keyword evidence="3" id="KW-0732">Signal</keyword>